<dbReference type="GO" id="GO:0042073">
    <property type="term" value="P:intraciliary transport"/>
    <property type="evidence" value="ECO:0007669"/>
    <property type="project" value="InterPro"/>
</dbReference>
<protein>
    <recommendedName>
        <fullName evidence="3">Intraflagellar transport protein 46 homolog</fullName>
    </recommendedName>
</protein>
<reference evidence="11" key="1">
    <citation type="submission" date="2016-06" db="UniProtKB">
        <authorList>
            <consortium name="WormBaseParasite"/>
        </authorList>
    </citation>
    <scope>IDENTIFICATION</scope>
</reference>
<organism evidence="10 11">
    <name type="scientific">Toxocara canis</name>
    <name type="common">Canine roundworm</name>
    <dbReference type="NCBI Taxonomy" id="6265"/>
    <lineage>
        <taxon>Eukaryota</taxon>
        <taxon>Metazoa</taxon>
        <taxon>Ecdysozoa</taxon>
        <taxon>Nematoda</taxon>
        <taxon>Chromadorea</taxon>
        <taxon>Rhabditida</taxon>
        <taxon>Spirurina</taxon>
        <taxon>Ascaridomorpha</taxon>
        <taxon>Ascaridoidea</taxon>
        <taxon>Toxocaridae</taxon>
        <taxon>Toxocara</taxon>
    </lineage>
</organism>
<feature type="region of interest" description="Disordered" evidence="8">
    <location>
        <begin position="1"/>
        <end position="80"/>
    </location>
</feature>
<evidence type="ECO:0000256" key="7">
    <source>
        <dbReference type="ARBA" id="ARBA00023273"/>
    </source>
</evidence>
<dbReference type="InterPro" id="IPR022088">
    <property type="entry name" value="Intraflagellar_transp_cmplxB"/>
</dbReference>
<evidence type="ECO:0000313" key="9">
    <source>
        <dbReference type="EMBL" id="VDM38501.1"/>
    </source>
</evidence>
<feature type="compositionally biased region" description="Polar residues" evidence="8">
    <location>
        <begin position="135"/>
        <end position="153"/>
    </location>
</feature>
<keyword evidence="10" id="KW-1185">Reference proteome</keyword>
<comment type="similarity">
    <text evidence="2">Belongs to the IFT46 family.</text>
</comment>
<feature type="region of interest" description="Disordered" evidence="8">
    <location>
        <begin position="240"/>
        <end position="261"/>
    </location>
</feature>
<dbReference type="Proteomes" id="UP000050794">
    <property type="component" value="Unassembled WGS sequence"/>
</dbReference>
<dbReference type="GO" id="GO:0031514">
    <property type="term" value="C:motile cilium"/>
    <property type="evidence" value="ECO:0007669"/>
    <property type="project" value="TreeGrafter"/>
</dbReference>
<evidence type="ECO:0000256" key="1">
    <source>
        <dbReference type="ARBA" id="ARBA00004120"/>
    </source>
</evidence>
<feature type="compositionally biased region" description="Polar residues" evidence="8">
    <location>
        <begin position="1"/>
        <end position="15"/>
    </location>
</feature>
<dbReference type="PANTHER" id="PTHR13376">
    <property type="entry name" value="INTRAFLAGELLAR TRANSPORT PROTEIN 46 HOMOLOG"/>
    <property type="match status" value="1"/>
</dbReference>
<evidence type="ECO:0000256" key="6">
    <source>
        <dbReference type="ARBA" id="ARBA00023212"/>
    </source>
</evidence>
<evidence type="ECO:0000256" key="2">
    <source>
        <dbReference type="ARBA" id="ARBA00007700"/>
    </source>
</evidence>
<dbReference type="AlphaFoldDB" id="A0A183UFB0"/>
<keyword evidence="4" id="KW-0963">Cytoplasm</keyword>
<gene>
    <name evidence="9" type="ORF">TCNE_LOCUS7180</name>
</gene>
<evidence type="ECO:0000313" key="10">
    <source>
        <dbReference type="Proteomes" id="UP000050794"/>
    </source>
</evidence>
<dbReference type="WBParaSite" id="TCNE_0000718001-mRNA-1">
    <property type="protein sequence ID" value="TCNE_0000718001-mRNA-1"/>
    <property type="gene ID" value="TCNE_0000718001"/>
</dbReference>
<dbReference type="EMBL" id="UYWY01019630">
    <property type="protein sequence ID" value="VDM38501.1"/>
    <property type="molecule type" value="Genomic_DNA"/>
</dbReference>
<evidence type="ECO:0000313" key="11">
    <source>
        <dbReference type="WBParaSite" id="TCNE_0000718001-mRNA-1"/>
    </source>
</evidence>
<comment type="subcellular location">
    <subcellularLocation>
        <location evidence="1">Cytoplasm</location>
        <location evidence="1">Cytoskeleton</location>
        <location evidence="1">Cilium basal body</location>
    </subcellularLocation>
</comment>
<reference evidence="9 10" key="2">
    <citation type="submission" date="2018-11" db="EMBL/GenBank/DDBJ databases">
        <authorList>
            <consortium name="Pathogen Informatics"/>
        </authorList>
    </citation>
    <scope>NUCLEOTIDE SEQUENCE [LARGE SCALE GENOMIC DNA]</scope>
</reference>
<proteinExistence type="inferred from homology"/>
<feature type="region of interest" description="Disordered" evidence="8">
    <location>
        <begin position="135"/>
        <end position="156"/>
    </location>
</feature>
<accession>A0A183UFB0</accession>
<evidence type="ECO:0000256" key="3">
    <source>
        <dbReference type="ARBA" id="ARBA00017206"/>
    </source>
</evidence>
<keyword evidence="5" id="KW-0969">Cilium</keyword>
<keyword evidence="6" id="KW-0206">Cytoskeleton</keyword>
<name>A0A183UFB0_TOXCA</name>
<keyword evidence="7" id="KW-0966">Cell projection</keyword>
<evidence type="ECO:0000256" key="5">
    <source>
        <dbReference type="ARBA" id="ARBA00023069"/>
    </source>
</evidence>
<dbReference type="PANTHER" id="PTHR13376:SF0">
    <property type="entry name" value="INTRAFLAGELLAR TRANSPORT PROTEIN 46 HOMOLOG"/>
    <property type="match status" value="1"/>
</dbReference>
<evidence type="ECO:0000256" key="4">
    <source>
        <dbReference type="ARBA" id="ARBA00022490"/>
    </source>
</evidence>
<dbReference type="GO" id="GO:0060271">
    <property type="term" value="P:cilium assembly"/>
    <property type="evidence" value="ECO:0007669"/>
    <property type="project" value="TreeGrafter"/>
</dbReference>
<dbReference type="Pfam" id="PF12317">
    <property type="entry name" value="IFT46_B_C"/>
    <property type="match status" value="1"/>
</dbReference>
<feature type="compositionally biased region" description="Acidic residues" evidence="8">
    <location>
        <begin position="246"/>
        <end position="256"/>
    </location>
</feature>
<evidence type="ECO:0000256" key="8">
    <source>
        <dbReference type="SAM" id="MobiDB-lite"/>
    </source>
</evidence>
<feature type="region of interest" description="Disordered" evidence="8">
    <location>
        <begin position="170"/>
        <end position="192"/>
    </location>
</feature>
<dbReference type="GO" id="GO:0005815">
    <property type="term" value="C:microtubule organizing center"/>
    <property type="evidence" value="ECO:0007669"/>
    <property type="project" value="TreeGrafter"/>
</dbReference>
<dbReference type="GO" id="GO:0030992">
    <property type="term" value="C:intraciliary transport particle B"/>
    <property type="evidence" value="ECO:0007669"/>
    <property type="project" value="TreeGrafter"/>
</dbReference>
<sequence length="504" mass="55568">MSASNSKSPQTTQPTGEPISDSSEAETNDDQRHQQIVGLEEEKGIFGLPEVVVPPTFDSDEDESIKGASPLRSFRASETNNAVDIAQSSSVSDNNNKMTESTVLLGKTSDLEDLVPVSNLTYSAIDFEGKSASNGRTSRMGNTHSHPISNISDDNFEDDRIIGHRGFDYPTGPPPAYSSGEHTPEENPLIGEDDEDVSATIQPRFQGNYGEGTQQSVMSAVGMAAAVGVRAVVGNGTARREHDDEFISSDDDSDLSADEHRANQQQAGFAAATTTAPLGSEERQLLQFIEAYIAETINIEPILKPFLLDYIPAVGDIDAFIKIPRPDEVEDNLGLTVLDEPAAKQSDPTILGMQLRNDAKDILATDAPVKKLDRADKNDREIEQWITNIKELHRSKPPDTVHYSKPMPDIELLMQEWPPEVEEMLKTERLPSGSLDVSLEEYVDICLSLLDIPVHKSRVQSLHVLFTLFNEFRNSQHFRNLAENNLMSNALKENKRTTDRLELA</sequence>